<dbReference type="KEGG" id="cfj:CFIO01_00329"/>
<dbReference type="EMBL" id="JARH01000655">
    <property type="protein sequence ID" value="EXF78334.1"/>
    <property type="molecule type" value="Genomic_DNA"/>
</dbReference>
<evidence type="ECO:0000313" key="2">
    <source>
        <dbReference type="EMBL" id="EXF78334.1"/>
    </source>
</evidence>
<dbReference type="OrthoDB" id="4837911at2759"/>
<sequence>MSQNSNMAVKSDSEDDFVVIEDNHTITLNQLKKEHQQVIKDLNDKHIGELAILRDSCHKRSQNAIALASGSIERNKASAERRKESYEREIEDLQDELTAEKAKVAHLLALVPPHLRGRVPGSYR</sequence>
<dbReference type="AlphaFoldDB" id="A0A010RKD8"/>
<proteinExistence type="predicted"/>
<comment type="caution">
    <text evidence="2">The sequence shown here is derived from an EMBL/GenBank/DDBJ whole genome shotgun (WGS) entry which is preliminary data.</text>
</comment>
<dbReference type="Proteomes" id="UP000020467">
    <property type="component" value="Unassembled WGS sequence"/>
</dbReference>
<keyword evidence="3" id="KW-1185">Reference proteome</keyword>
<evidence type="ECO:0000313" key="3">
    <source>
        <dbReference type="Proteomes" id="UP000020467"/>
    </source>
</evidence>
<evidence type="ECO:0000256" key="1">
    <source>
        <dbReference type="SAM" id="Coils"/>
    </source>
</evidence>
<name>A0A010RKD8_9PEZI</name>
<reference evidence="2 3" key="1">
    <citation type="submission" date="2014-02" db="EMBL/GenBank/DDBJ databases">
        <title>The genome sequence of Colletotrichum fioriniae PJ7.</title>
        <authorList>
            <person name="Baroncelli R."/>
            <person name="Thon M.R."/>
        </authorList>
    </citation>
    <scope>NUCLEOTIDE SEQUENCE [LARGE SCALE GENOMIC DNA]</scope>
    <source>
        <strain evidence="2 3">PJ7</strain>
    </source>
</reference>
<organism evidence="2 3">
    <name type="scientific">Colletotrichum fioriniae PJ7</name>
    <dbReference type="NCBI Taxonomy" id="1445577"/>
    <lineage>
        <taxon>Eukaryota</taxon>
        <taxon>Fungi</taxon>
        <taxon>Dikarya</taxon>
        <taxon>Ascomycota</taxon>
        <taxon>Pezizomycotina</taxon>
        <taxon>Sordariomycetes</taxon>
        <taxon>Hypocreomycetidae</taxon>
        <taxon>Glomerellales</taxon>
        <taxon>Glomerellaceae</taxon>
        <taxon>Colletotrichum</taxon>
        <taxon>Colletotrichum acutatum species complex</taxon>
    </lineage>
</organism>
<accession>A0A010RKD8</accession>
<protein>
    <submittedName>
        <fullName evidence="2">Uncharacterized protein</fullName>
    </submittedName>
</protein>
<keyword evidence="1" id="KW-0175">Coiled coil</keyword>
<dbReference type="HOGENOM" id="CLU_2003736_0_0_1"/>
<feature type="coiled-coil region" evidence="1">
    <location>
        <begin position="69"/>
        <end position="110"/>
    </location>
</feature>
<gene>
    <name evidence="2" type="ORF">CFIO01_00329</name>
</gene>